<dbReference type="Proteomes" id="UP000053660">
    <property type="component" value="Unassembled WGS sequence"/>
</dbReference>
<organism evidence="2 3">
    <name type="scientific">Oesophagostomum dentatum</name>
    <name type="common">Nodular worm</name>
    <dbReference type="NCBI Taxonomy" id="61180"/>
    <lineage>
        <taxon>Eukaryota</taxon>
        <taxon>Metazoa</taxon>
        <taxon>Ecdysozoa</taxon>
        <taxon>Nematoda</taxon>
        <taxon>Chromadorea</taxon>
        <taxon>Rhabditida</taxon>
        <taxon>Rhabditina</taxon>
        <taxon>Rhabditomorpha</taxon>
        <taxon>Strongyloidea</taxon>
        <taxon>Strongylidae</taxon>
        <taxon>Oesophagostomum</taxon>
    </lineage>
</organism>
<feature type="region of interest" description="Disordered" evidence="1">
    <location>
        <begin position="1"/>
        <end position="23"/>
    </location>
</feature>
<feature type="compositionally biased region" description="Basic and acidic residues" evidence="1">
    <location>
        <begin position="1"/>
        <end position="10"/>
    </location>
</feature>
<feature type="non-terminal residue" evidence="2">
    <location>
        <position position="1"/>
    </location>
</feature>
<dbReference type="AlphaFoldDB" id="A0A0B1S9I5"/>
<keyword evidence="3" id="KW-1185">Reference proteome</keyword>
<name>A0A0B1S9I5_OESDE</name>
<evidence type="ECO:0000256" key="1">
    <source>
        <dbReference type="SAM" id="MobiDB-lite"/>
    </source>
</evidence>
<accession>A0A0B1S9I5</accession>
<proteinExistence type="predicted"/>
<gene>
    <name evidence="2" type="ORF">OESDEN_20179</name>
</gene>
<evidence type="ECO:0000313" key="3">
    <source>
        <dbReference type="Proteomes" id="UP000053660"/>
    </source>
</evidence>
<reference evidence="2 3" key="1">
    <citation type="submission" date="2014-03" db="EMBL/GenBank/DDBJ databases">
        <title>Draft genome of the hookworm Oesophagostomum dentatum.</title>
        <authorList>
            <person name="Mitreva M."/>
        </authorList>
    </citation>
    <scope>NUCLEOTIDE SEQUENCE [LARGE SCALE GENOMIC DNA]</scope>
    <source>
        <strain evidence="2 3">OD-Hann</strain>
    </source>
</reference>
<evidence type="ECO:0000313" key="2">
    <source>
        <dbReference type="EMBL" id="KHJ80152.1"/>
    </source>
</evidence>
<dbReference type="OrthoDB" id="5868615at2759"/>
<feature type="non-terminal residue" evidence="2">
    <location>
        <position position="103"/>
    </location>
</feature>
<protein>
    <submittedName>
        <fullName evidence="2">Uncharacterized protein</fullName>
    </submittedName>
</protein>
<sequence>SLSSSHEEKPPVPPPRKVKLPNPGDHDFLKNIVFDTFNACELSKDRTIVVGCTRAFSAHDLFADLVLPPYTSMKNVIYSFVTHLFTKLYGDKIVQIVRLHFTR</sequence>
<dbReference type="EMBL" id="KN601661">
    <property type="protein sequence ID" value="KHJ80152.1"/>
    <property type="molecule type" value="Genomic_DNA"/>
</dbReference>